<dbReference type="AlphaFoldDB" id="B4IGZ3"/>
<dbReference type="GO" id="GO:0000381">
    <property type="term" value="P:regulation of alternative mRNA splicing, via spliceosome"/>
    <property type="evidence" value="ECO:0007669"/>
    <property type="project" value="EnsemblMetazoa"/>
</dbReference>
<dbReference type="HOGENOM" id="CLU_050288_0_0_1"/>
<keyword evidence="2" id="KW-1185">Reference proteome</keyword>
<reference evidence="1 2" key="1">
    <citation type="journal article" date="2007" name="Nature">
        <title>Evolution of genes and genomes on the Drosophila phylogeny.</title>
        <authorList>
            <consortium name="Drosophila 12 Genomes Consortium"/>
            <person name="Clark A.G."/>
            <person name="Eisen M.B."/>
            <person name="Smith D.R."/>
            <person name="Bergman C.M."/>
            <person name="Oliver B."/>
            <person name="Markow T.A."/>
            <person name="Kaufman T.C."/>
            <person name="Kellis M."/>
            <person name="Gelbart W."/>
            <person name="Iyer V.N."/>
            <person name="Pollard D.A."/>
            <person name="Sackton T.B."/>
            <person name="Larracuente A.M."/>
            <person name="Singh N.D."/>
            <person name="Abad J.P."/>
            <person name="Abt D.N."/>
            <person name="Adryan B."/>
            <person name="Aguade M."/>
            <person name="Akashi H."/>
            <person name="Anderson W.W."/>
            <person name="Aquadro C.F."/>
            <person name="Ardell D.H."/>
            <person name="Arguello R."/>
            <person name="Artieri C.G."/>
            <person name="Barbash D.A."/>
            <person name="Barker D."/>
            <person name="Barsanti P."/>
            <person name="Batterham P."/>
            <person name="Batzoglou S."/>
            <person name="Begun D."/>
            <person name="Bhutkar A."/>
            <person name="Blanco E."/>
            <person name="Bosak S.A."/>
            <person name="Bradley R.K."/>
            <person name="Brand A.D."/>
            <person name="Brent M.R."/>
            <person name="Brooks A.N."/>
            <person name="Brown R.H."/>
            <person name="Butlin R.K."/>
            <person name="Caggese C."/>
            <person name="Calvi B.R."/>
            <person name="Bernardo de Carvalho A."/>
            <person name="Caspi A."/>
            <person name="Castrezana S."/>
            <person name="Celniker S.E."/>
            <person name="Chang J.L."/>
            <person name="Chapple C."/>
            <person name="Chatterji S."/>
            <person name="Chinwalla A."/>
            <person name="Civetta A."/>
            <person name="Clifton S.W."/>
            <person name="Comeron J.M."/>
            <person name="Costello J.C."/>
            <person name="Coyne J.A."/>
            <person name="Daub J."/>
            <person name="David R.G."/>
            <person name="Delcher A.L."/>
            <person name="Delehaunty K."/>
            <person name="Do C.B."/>
            <person name="Ebling H."/>
            <person name="Edwards K."/>
            <person name="Eickbush T."/>
            <person name="Evans J.D."/>
            <person name="Filipski A."/>
            <person name="Findeiss S."/>
            <person name="Freyhult E."/>
            <person name="Fulton L."/>
            <person name="Fulton R."/>
            <person name="Garcia A.C."/>
            <person name="Gardiner A."/>
            <person name="Garfield D.A."/>
            <person name="Garvin B.E."/>
            <person name="Gibson G."/>
            <person name="Gilbert D."/>
            <person name="Gnerre S."/>
            <person name="Godfrey J."/>
            <person name="Good R."/>
            <person name="Gotea V."/>
            <person name="Gravely B."/>
            <person name="Greenberg A.J."/>
            <person name="Griffiths-Jones S."/>
            <person name="Gross S."/>
            <person name="Guigo R."/>
            <person name="Gustafson E.A."/>
            <person name="Haerty W."/>
            <person name="Hahn M.W."/>
            <person name="Halligan D.L."/>
            <person name="Halpern A.L."/>
            <person name="Halter G.M."/>
            <person name="Han M.V."/>
            <person name="Heger A."/>
            <person name="Hillier L."/>
            <person name="Hinrichs A.S."/>
            <person name="Holmes I."/>
            <person name="Hoskins R.A."/>
            <person name="Hubisz M.J."/>
            <person name="Hultmark D."/>
            <person name="Huntley M.A."/>
            <person name="Jaffe D.B."/>
            <person name="Jagadeeshan S."/>
            <person name="Jeck W.R."/>
            <person name="Johnson J."/>
            <person name="Jones C.D."/>
            <person name="Jordan W.C."/>
            <person name="Karpen G.H."/>
            <person name="Kataoka E."/>
            <person name="Keightley P.D."/>
            <person name="Kheradpour P."/>
            <person name="Kirkness E.F."/>
            <person name="Koerich L.B."/>
            <person name="Kristiansen K."/>
            <person name="Kudrna D."/>
            <person name="Kulathinal R.J."/>
            <person name="Kumar S."/>
            <person name="Kwok R."/>
            <person name="Lander E."/>
            <person name="Langley C.H."/>
            <person name="Lapoint R."/>
            <person name="Lazzaro B.P."/>
            <person name="Lee S.J."/>
            <person name="Levesque L."/>
            <person name="Li R."/>
            <person name="Lin C.F."/>
            <person name="Lin M.F."/>
            <person name="Lindblad-Toh K."/>
            <person name="Llopart A."/>
            <person name="Long M."/>
            <person name="Low L."/>
            <person name="Lozovsky E."/>
            <person name="Lu J."/>
            <person name="Luo M."/>
            <person name="Machado C.A."/>
            <person name="Makalowski W."/>
            <person name="Marzo M."/>
            <person name="Matsuda M."/>
            <person name="Matzkin L."/>
            <person name="McAllister B."/>
            <person name="McBride C.S."/>
            <person name="McKernan B."/>
            <person name="McKernan K."/>
            <person name="Mendez-Lago M."/>
            <person name="Minx P."/>
            <person name="Mollenhauer M.U."/>
            <person name="Montooth K."/>
            <person name="Mount S.M."/>
            <person name="Mu X."/>
            <person name="Myers E."/>
            <person name="Negre B."/>
            <person name="Newfeld S."/>
            <person name="Nielsen R."/>
            <person name="Noor M.A."/>
            <person name="O'Grady P."/>
            <person name="Pachter L."/>
            <person name="Papaceit M."/>
            <person name="Parisi M.J."/>
            <person name="Parisi M."/>
            <person name="Parts L."/>
            <person name="Pedersen J.S."/>
            <person name="Pesole G."/>
            <person name="Phillippy A.M."/>
            <person name="Ponting C.P."/>
            <person name="Pop M."/>
            <person name="Porcelli D."/>
            <person name="Powell J.R."/>
            <person name="Prohaska S."/>
            <person name="Pruitt K."/>
            <person name="Puig M."/>
            <person name="Quesneville H."/>
            <person name="Ram K.R."/>
            <person name="Rand D."/>
            <person name="Rasmussen M.D."/>
            <person name="Reed L.K."/>
            <person name="Reenan R."/>
            <person name="Reily A."/>
            <person name="Remington K.A."/>
            <person name="Rieger T.T."/>
            <person name="Ritchie M.G."/>
            <person name="Robin C."/>
            <person name="Rogers Y.H."/>
            <person name="Rohde C."/>
            <person name="Rozas J."/>
            <person name="Rubenfield M.J."/>
            <person name="Ruiz A."/>
            <person name="Russo S."/>
            <person name="Salzberg S.L."/>
            <person name="Sanchez-Gracia A."/>
            <person name="Saranga D.J."/>
            <person name="Sato H."/>
            <person name="Schaeffer S.W."/>
            <person name="Schatz M.C."/>
            <person name="Schlenke T."/>
            <person name="Schwartz R."/>
            <person name="Segarra C."/>
            <person name="Singh R.S."/>
            <person name="Sirot L."/>
            <person name="Sirota M."/>
            <person name="Sisneros N.B."/>
            <person name="Smith C.D."/>
            <person name="Smith T.F."/>
            <person name="Spieth J."/>
            <person name="Stage D.E."/>
            <person name="Stark A."/>
            <person name="Stephan W."/>
            <person name="Strausberg R.L."/>
            <person name="Strempel S."/>
            <person name="Sturgill D."/>
            <person name="Sutton G."/>
            <person name="Sutton G.G."/>
            <person name="Tao W."/>
            <person name="Teichmann S."/>
            <person name="Tobari Y.N."/>
            <person name="Tomimura Y."/>
            <person name="Tsolas J.M."/>
            <person name="Valente V.L."/>
            <person name="Venter E."/>
            <person name="Venter J.C."/>
            <person name="Vicario S."/>
            <person name="Vieira F.G."/>
            <person name="Vilella A.J."/>
            <person name="Villasante A."/>
            <person name="Walenz B."/>
            <person name="Wang J."/>
            <person name="Wasserman M."/>
            <person name="Watts T."/>
            <person name="Wilson D."/>
            <person name="Wilson R.K."/>
            <person name="Wing R.A."/>
            <person name="Wolfner M.F."/>
            <person name="Wong A."/>
            <person name="Wong G.K."/>
            <person name="Wu C.I."/>
            <person name="Wu G."/>
            <person name="Yamamoto D."/>
            <person name="Yang H.P."/>
            <person name="Yang S.P."/>
            <person name="Yorke J.A."/>
            <person name="Yoshida K."/>
            <person name="Zdobnov E."/>
            <person name="Zhang P."/>
            <person name="Zhang Y."/>
            <person name="Zimin A.V."/>
            <person name="Baldwin J."/>
            <person name="Abdouelleil A."/>
            <person name="Abdulkadir J."/>
            <person name="Abebe A."/>
            <person name="Abera B."/>
            <person name="Abreu J."/>
            <person name="Acer S.C."/>
            <person name="Aftuck L."/>
            <person name="Alexander A."/>
            <person name="An P."/>
            <person name="Anderson E."/>
            <person name="Anderson S."/>
            <person name="Arachi H."/>
            <person name="Azer M."/>
            <person name="Bachantsang P."/>
            <person name="Barry A."/>
            <person name="Bayul T."/>
            <person name="Berlin A."/>
            <person name="Bessette D."/>
            <person name="Bloom T."/>
            <person name="Blye J."/>
            <person name="Boguslavskiy L."/>
            <person name="Bonnet C."/>
            <person name="Boukhgalter B."/>
            <person name="Bourzgui I."/>
            <person name="Brown A."/>
            <person name="Cahill P."/>
            <person name="Channer S."/>
            <person name="Cheshatsang Y."/>
            <person name="Chuda L."/>
            <person name="Citroen M."/>
            <person name="Collymore A."/>
            <person name="Cooke P."/>
            <person name="Costello M."/>
            <person name="D'Aco K."/>
            <person name="Daza R."/>
            <person name="De Haan G."/>
            <person name="DeGray S."/>
            <person name="DeMaso C."/>
            <person name="Dhargay N."/>
            <person name="Dooley K."/>
            <person name="Dooley E."/>
            <person name="Doricent M."/>
            <person name="Dorje P."/>
            <person name="Dorjee K."/>
            <person name="Dupes A."/>
            <person name="Elong R."/>
            <person name="Falk J."/>
            <person name="Farina A."/>
            <person name="Faro S."/>
            <person name="Ferguson D."/>
            <person name="Fisher S."/>
            <person name="Foley C.D."/>
            <person name="Franke A."/>
            <person name="Friedrich D."/>
            <person name="Gadbois L."/>
            <person name="Gearin G."/>
            <person name="Gearin C.R."/>
            <person name="Giannoukos G."/>
            <person name="Goode T."/>
            <person name="Graham J."/>
            <person name="Grandbois E."/>
            <person name="Grewal S."/>
            <person name="Gyaltsen K."/>
            <person name="Hafez N."/>
            <person name="Hagos B."/>
            <person name="Hall J."/>
            <person name="Henson C."/>
            <person name="Hollinger A."/>
            <person name="Honan T."/>
            <person name="Huard M.D."/>
            <person name="Hughes L."/>
            <person name="Hurhula B."/>
            <person name="Husby M.E."/>
            <person name="Kamat A."/>
            <person name="Kanga B."/>
            <person name="Kashin S."/>
            <person name="Khazanovich D."/>
            <person name="Kisner P."/>
            <person name="Lance K."/>
            <person name="Lara M."/>
            <person name="Lee W."/>
            <person name="Lennon N."/>
            <person name="Letendre F."/>
            <person name="LeVine R."/>
            <person name="Lipovsky A."/>
            <person name="Liu X."/>
            <person name="Liu J."/>
            <person name="Liu S."/>
            <person name="Lokyitsang T."/>
            <person name="Lokyitsang Y."/>
            <person name="Lubonja R."/>
            <person name="Lui A."/>
            <person name="MacDonald P."/>
            <person name="Magnisalis V."/>
            <person name="Maru K."/>
            <person name="Matthews C."/>
            <person name="McCusker W."/>
            <person name="McDonough S."/>
            <person name="Mehta T."/>
            <person name="Meldrim J."/>
            <person name="Meneus L."/>
            <person name="Mihai O."/>
            <person name="Mihalev A."/>
            <person name="Mihova T."/>
            <person name="Mittelman R."/>
            <person name="Mlenga V."/>
            <person name="Montmayeur A."/>
            <person name="Mulrain L."/>
            <person name="Navidi A."/>
            <person name="Naylor J."/>
            <person name="Negash T."/>
            <person name="Nguyen T."/>
            <person name="Nguyen N."/>
            <person name="Nicol R."/>
            <person name="Norbu C."/>
            <person name="Norbu N."/>
            <person name="Novod N."/>
            <person name="O'Neill B."/>
            <person name="Osman S."/>
            <person name="Markiewicz E."/>
            <person name="Oyono O.L."/>
            <person name="Patti C."/>
            <person name="Phunkhang P."/>
            <person name="Pierre F."/>
            <person name="Priest M."/>
            <person name="Raghuraman S."/>
            <person name="Rege F."/>
            <person name="Reyes R."/>
            <person name="Rise C."/>
            <person name="Rogov P."/>
            <person name="Ross K."/>
            <person name="Ryan E."/>
            <person name="Settipalli S."/>
            <person name="Shea T."/>
            <person name="Sherpa N."/>
            <person name="Shi L."/>
            <person name="Shih D."/>
            <person name="Sparrow T."/>
            <person name="Spaulding J."/>
            <person name="Stalker J."/>
            <person name="Stange-Thomann N."/>
            <person name="Stavropoulos S."/>
            <person name="Stone C."/>
            <person name="Strader C."/>
            <person name="Tesfaye S."/>
            <person name="Thomson T."/>
            <person name="Thoulutsang Y."/>
            <person name="Thoulutsang D."/>
            <person name="Topham K."/>
            <person name="Topping I."/>
            <person name="Tsamla T."/>
            <person name="Vassiliev H."/>
            <person name="Vo A."/>
            <person name="Wangchuk T."/>
            <person name="Wangdi T."/>
            <person name="Weiand M."/>
            <person name="Wilkinson J."/>
            <person name="Wilson A."/>
            <person name="Yadav S."/>
            <person name="Young G."/>
            <person name="Yu Q."/>
            <person name="Zembek L."/>
            <person name="Zhong D."/>
            <person name="Zimmer A."/>
            <person name="Zwirko Z."/>
            <person name="Jaffe D.B."/>
            <person name="Alvarez P."/>
            <person name="Brockman W."/>
            <person name="Butler J."/>
            <person name="Chin C."/>
            <person name="Gnerre S."/>
            <person name="Grabherr M."/>
            <person name="Kleber M."/>
            <person name="Mauceli E."/>
            <person name="MacCallum I."/>
        </authorList>
    </citation>
    <scope>NUCLEOTIDE SEQUENCE [LARGE SCALE GENOMIC DNA]</scope>
    <source>
        <strain evidence="2">Rob3c / Tucson 14021-0248.25</strain>
    </source>
</reference>
<dbReference type="OMA" id="HCHSHCN"/>
<organism evidence="2">
    <name type="scientific">Drosophila sechellia</name>
    <name type="common">Fruit fly</name>
    <dbReference type="NCBI Taxonomy" id="7238"/>
    <lineage>
        <taxon>Eukaryota</taxon>
        <taxon>Metazoa</taxon>
        <taxon>Ecdysozoa</taxon>
        <taxon>Arthropoda</taxon>
        <taxon>Hexapoda</taxon>
        <taxon>Insecta</taxon>
        <taxon>Pterygota</taxon>
        <taxon>Neoptera</taxon>
        <taxon>Endopterygota</taxon>
        <taxon>Diptera</taxon>
        <taxon>Brachycera</taxon>
        <taxon>Muscomorpha</taxon>
        <taxon>Ephydroidea</taxon>
        <taxon>Drosophilidae</taxon>
        <taxon>Drosophila</taxon>
        <taxon>Sophophora</taxon>
    </lineage>
</organism>
<gene>
    <name evidence="1" type="primary">Dsec\GM16369</name>
    <name evidence="1" type="ORF">Dsec_GM16369</name>
</gene>
<protein>
    <submittedName>
        <fullName evidence="1">GM16369</fullName>
    </submittedName>
</protein>
<proteinExistence type="predicted"/>
<name>B4IGZ3_DROSE</name>
<sequence length="259" mass="28595">MSASGNSCCSTRTPGCCQDCSGYQQEYEHLPVPRLQHQQPPPPLYQNQQQKQEHQQGSCITTLQQTTTATSNCSYGNCLMPTTATTSTYVSNIGTEQPLLTMQHCHSHCNMQHCNSTCGSNKAPAIYNNIPAQSMIFVPVMLPMQQQHHQQQQHYLHTQPPLPQPEDCKPLLQAKSVPPPPQPPPMLTHFQAMMQPPPLPPSPMMPPQRFPSRTPTTPPLPATYRVQSLKSAAAAAVSAYQRTGQNTCKVSDIYPSARL</sequence>
<dbReference type="PhylomeDB" id="B4IGZ3"/>
<evidence type="ECO:0000313" key="1">
    <source>
        <dbReference type="EMBL" id="EDW49111.1"/>
    </source>
</evidence>
<accession>B4IGZ3</accession>
<dbReference type="EMBL" id="CH480837">
    <property type="protein sequence ID" value="EDW49111.1"/>
    <property type="molecule type" value="Genomic_DNA"/>
</dbReference>
<evidence type="ECO:0000313" key="2">
    <source>
        <dbReference type="Proteomes" id="UP000001292"/>
    </source>
</evidence>
<dbReference type="Proteomes" id="UP000001292">
    <property type="component" value="Unassembled WGS sequence"/>
</dbReference>